<keyword evidence="1" id="KW-1133">Transmembrane helix</keyword>
<gene>
    <name evidence="2" type="ORF">ETD96_21325</name>
</gene>
<evidence type="ECO:0000256" key="1">
    <source>
        <dbReference type="SAM" id="Phobius"/>
    </source>
</evidence>
<dbReference type="Proteomes" id="UP000305238">
    <property type="component" value="Unassembled WGS sequence"/>
</dbReference>
<keyword evidence="3" id="KW-1185">Reference proteome</keyword>
<comment type="caution">
    <text evidence="2">The sequence shown here is derived from an EMBL/GenBank/DDBJ whole genome shotgun (WGS) entry which is preliminary data.</text>
</comment>
<keyword evidence="1" id="KW-0472">Membrane</keyword>
<evidence type="ECO:0000313" key="2">
    <source>
        <dbReference type="EMBL" id="TMR36183.1"/>
    </source>
</evidence>
<sequence>MARFVRSTAGAIVFLLIGLGMVAGAVGALVAYLPDGDRDLRAYELATPCPAVPIEPADCLWKQEFTVTEVDDPRGRGKRPYTVLTDAAGHRWRSTFGNPGPVWGELAKGDRVTGTVWRGTLTEISEGDASQRTGQVPADMRARSAVLTLILLPSGLILAIVCAWRVARRRASPTLTPGQSATFWLSFGLLMAGLISPVPAALLPYDGEFEHAEFTALIWLPIAGFMAVLARLHTIRARGGRPVT</sequence>
<proteinExistence type="predicted"/>
<feature type="transmembrane region" description="Helical" evidence="1">
    <location>
        <begin position="145"/>
        <end position="167"/>
    </location>
</feature>
<accession>A0A5S4GTD8</accession>
<keyword evidence="1" id="KW-0812">Transmembrane</keyword>
<dbReference type="OrthoDB" id="4239081at2"/>
<organism evidence="2 3">
    <name type="scientific">Actinomadura geliboluensis</name>
    <dbReference type="NCBI Taxonomy" id="882440"/>
    <lineage>
        <taxon>Bacteria</taxon>
        <taxon>Bacillati</taxon>
        <taxon>Actinomycetota</taxon>
        <taxon>Actinomycetes</taxon>
        <taxon>Streptosporangiales</taxon>
        <taxon>Thermomonosporaceae</taxon>
        <taxon>Actinomadura</taxon>
    </lineage>
</organism>
<name>A0A5S4GTD8_9ACTN</name>
<reference evidence="2 3" key="1">
    <citation type="submission" date="2019-05" db="EMBL/GenBank/DDBJ databases">
        <title>Draft genome sequence of Actinomadura geliboluensis A8036.</title>
        <authorList>
            <person name="Saricaoglu S."/>
            <person name="Isik K."/>
        </authorList>
    </citation>
    <scope>NUCLEOTIDE SEQUENCE [LARGE SCALE GENOMIC DNA]</scope>
    <source>
        <strain evidence="2 3">A8036</strain>
    </source>
</reference>
<feature type="transmembrane region" description="Helical" evidence="1">
    <location>
        <begin position="12"/>
        <end position="33"/>
    </location>
</feature>
<dbReference type="EMBL" id="VCKZ01000156">
    <property type="protein sequence ID" value="TMR36183.1"/>
    <property type="molecule type" value="Genomic_DNA"/>
</dbReference>
<evidence type="ECO:0000313" key="3">
    <source>
        <dbReference type="Proteomes" id="UP000305238"/>
    </source>
</evidence>
<dbReference type="RefSeq" id="WP_138638238.1">
    <property type="nucleotide sequence ID" value="NZ_JBICSW010000001.1"/>
</dbReference>
<feature type="transmembrane region" description="Helical" evidence="1">
    <location>
        <begin position="214"/>
        <end position="232"/>
    </location>
</feature>
<feature type="transmembrane region" description="Helical" evidence="1">
    <location>
        <begin position="183"/>
        <end position="202"/>
    </location>
</feature>
<protein>
    <submittedName>
        <fullName evidence="2">Uncharacterized protein</fullName>
    </submittedName>
</protein>
<dbReference type="AlphaFoldDB" id="A0A5S4GTD8"/>